<protein>
    <submittedName>
        <fullName evidence="6">L-amino acid amidase</fullName>
    </submittedName>
</protein>
<dbReference type="InterPro" id="IPR050121">
    <property type="entry name" value="Cytochrome_P450_monoxygenase"/>
</dbReference>
<reference evidence="6 7" key="1">
    <citation type="submission" date="2015-06" db="EMBL/GenBank/DDBJ databases">
        <title>Draft genome of the ant-associated black yeast Phialophora attae CBS 131958.</title>
        <authorList>
            <person name="Moreno L.F."/>
            <person name="Stielow B.J."/>
            <person name="de Hoog S."/>
            <person name="Vicente V.A."/>
            <person name="Weiss V.A."/>
            <person name="de Vries M."/>
            <person name="Cruz L.M."/>
            <person name="Souza E.M."/>
        </authorList>
    </citation>
    <scope>NUCLEOTIDE SEQUENCE [LARGE SCALE GENOMIC DNA]</scope>
    <source>
        <strain evidence="6 7">CBS 131958</strain>
    </source>
</reference>
<dbReference type="EMBL" id="LFJN01000032">
    <property type="protein sequence ID" value="KPI36326.1"/>
    <property type="molecule type" value="Genomic_DNA"/>
</dbReference>
<dbReference type="PANTHER" id="PTHR24305">
    <property type="entry name" value="CYTOCHROME P450"/>
    <property type="match status" value="1"/>
</dbReference>
<proteinExistence type="inferred from homology"/>
<evidence type="ECO:0000259" key="5">
    <source>
        <dbReference type="Pfam" id="PF00561"/>
    </source>
</evidence>
<evidence type="ECO:0000313" key="7">
    <source>
        <dbReference type="Proteomes" id="UP000038010"/>
    </source>
</evidence>
<evidence type="ECO:0000256" key="1">
    <source>
        <dbReference type="ARBA" id="ARBA00010088"/>
    </source>
</evidence>
<dbReference type="Pfam" id="PF00561">
    <property type="entry name" value="Abhydrolase_1"/>
    <property type="match status" value="1"/>
</dbReference>
<dbReference type="Pfam" id="PF00067">
    <property type="entry name" value="p450"/>
    <property type="match status" value="1"/>
</dbReference>
<dbReference type="GO" id="GO:0006508">
    <property type="term" value="P:proteolysis"/>
    <property type="evidence" value="ECO:0007669"/>
    <property type="project" value="InterPro"/>
</dbReference>
<accession>A0A0N1GZB1</accession>
<comment type="caution">
    <text evidence="6">The sequence shown here is derived from an EMBL/GenBank/DDBJ whole genome shotgun (WGS) entry which is preliminary data.</text>
</comment>
<dbReference type="GO" id="GO:0016705">
    <property type="term" value="F:oxidoreductase activity, acting on paired donors, with incorporation or reduction of molecular oxygen"/>
    <property type="evidence" value="ECO:0007669"/>
    <property type="project" value="InterPro"/>
</dbReference>
<dbReference type="AlphaFoldDB" id="A0A0N1GZB1"/>
<dbReference type="InterPro" id="IPR001128">
    <property type="entry name" value="Cyt_P450"/>
</dbReference>
<dbReference type="Proteomes" id="UP000038010">
    <property type="component" value="Unassembled WGS sequence"/>
</dbReference>
<keyword evidence="7" id="KW-1185">Reference proteome</keyword>
<dbReference type="STRING" id="1664694.A0A0N1GZB1"/>
<dbReference type="PANTHER" id="PTHR24305:SF166">
    <property type="entry name" value="CYTOCHROME P450 12A4, MITOCHONDRIAL-RELATED"/>
    <property type="match status" value="1"/>
</dbReference>
<dbReference type="InterPro" id="IPR029058">
    <property type="entry name" value="AB_hydrolase_fold"/>
</dbReference>
<dbReference type="InterPro" id="IPR005945">
    <property type="entry name" value="Pro_imino_pep"/>
</dbReference>
<dbReference type="Gene3D" id="3.40.50.1820">
    <property type="entry name" value="alpha/beta hydrolase"/>
    <property type="match status" value="1"/>
</dbReference>
<evidence type="ECO:0000256" key="3">
    <source>
        <dbReference type="ARBA" id="ARBA00022801"/>
    </source>
</evidence>
<name>A0A0N1GZB1_9EURO</name>
<feature type="region of interest" description="Disordered" evidence="4">
    <location>
        <begin position="731"/>
        <end position="756"/>
    </location>
</feature>
<evidence type="ECO:0000313" key="6">
    <source>
        <dbReference type="EMBL" id="KPI36326.1"/>
    </source>
</evidence>
<comment type="similarity">
    <text evidence="2">Belongs to the cytochrome P450 family.</text>
</comment>
<sequence>MAIFASPEAAIPACKIQFLIPMSDLTEGQDSSFFLGSAKQFLNEPFGVPNLRWQKSFSEGLYRVFLGPMTLLVATSPAALIAVTGKGNVCEKPAQVREGLSTTIGHGLVTAEGEEHKRQRKVLNPVFRGERGVRTMVPGFWTKAMRMQAEMDEVVPESGDTVVDISKAMMRVAFGIIMQTVFGIDIEKDPHREERLLKAWEAALLHGEKQNLLEAFCEGVLPLFVSPKYTDWLLRHTKRNQRSIKGRQILRSSVLAQIRQSKEDFASGSKKADLVQMMLSGGMSDELEMQGQLMTMLSAGHETTAAALTWGLYALAADSAVQSRLREEIKHNLPEEEELTAETMDTLQYLHGFVMEVLRLYPSIMQTVRETTEDTLIDGTMVPRGQMILVPIYAINRSPQFWGEHAEQLDPERWSNMSTSGGTAAAPSIEGNVTFQHSSLPRDSQTWYKAVGDLSDQSKVPLVILHGGPGAGHNYLTNLDTLTTVHGTPTIFYDQIGNGLSTHFPEYRLNGTFWTTDLFVAELENLLSHLGLGEDKPYDILGQSWGGMLASSFATTKPKGLRKLVISSSPASMSLWSEACSSWIDEMPQKSQDAIDVGEREQNYTSDAYQEAVLEFYKLHLCRTWPGPDFLQASLEWLGKDDTVYMTMNGPSEFTVTGNLKDWDIRSELHKIDVPTLILNGEFDEAQDSCVKPYSELIKNSTWHTFPGLSHMSHIEDLDAYLEVLRPFLTTSRGSSSPSSSISASATAGGASSGATAGSSADQVRVGVGFMGGVVAAGAAFAL</sequence>
<evidence type="ECO:0000256" key="4">
    <source>
        <dbReference type="SAM" id="MobiDB-lite"/>
    </source>
</evidence>
<evidence type="ECO:0000256" key="2">
    <source>
        <dbReference type="ARBA" id="ARBA00010617"/>
    </source>
</evidence>
<feature type="domain" description="AB hydrolase-1" evidence="5">
    <location>
        <begin position="461"/>
        <end position="717"/>
    </location>
</feature>
<dbReference type="GO" id="GO:0005506">
    <property type="term" value="F:iron ion binding"/>
    <property type="evidence" value="ECO:0007669"/>
    <property type="project" value="InterPro"/>
</dbReference>
<organism evidence="6 7">
    <name type="scientific">Cyphellophora attinorum</name>
    <dbReference type="NCBI Taxonomy" id="1664694"/>
    <lineage>
        <taxon>Eukaryota</taxon>
        <taxon>Fungi</taxon>
        <taxon>Dikarya</taxon>
        <taxon>Ascomycota</taxon>
        <taxon>Pezizomycotina</taxon>
        <taxon>Eurotiomycetes</taxon>
        <taxon>Chaetothyriomycetidae</taxon>
        <taxon>Chaetothyriales</taxon>
        <taxon>Cyphellophoraceae</taxon>
        <taxon>Cyphellophora</taxon>
    </lineage>
</organism>
<dbReference type="Gene3D" id="1.10.630.10">
    <property type="entry name" value="Cytochrome P450"/>
    <property type="match status" value="1"/>
</dbReference>
<dbReference type="InterPro" id="IPR002410">
    <property type="entry name" value="Peptidase_S33"/>
</dbReference>
<dbReference type="GO" id="GO:0004497">
    <property type="term" value="F:monooxygenase activity"/>
    <property type="evidence" value="ECO:0007669"/>
    <property type="project" value="InterPro"/>
</dbReference>
<dbReference type="InterPro" id="IPR036396">
    <property type="entry name" value="Cyt_P450_sf"/>
</dbReference>
<gene>
    <name evidence="6" type="ORF">AB675_7342</name>
</gene>
<dbReference type="GO" id="GO:0008233">
    <property type="term" value="F:peptidase activity"/>
    <property type="evidence" value="ECO:0007669"/>
    <property type="project" value="InterPro"/>
</dbReference>
<dbReference type="GeneID" id="28739582"/>
<keyword evidence="3" id="KW-0378">Hydrolase</keyword>
<dbReference type="PRINTS" id="PR00793">
    <property type="entry name" value="PROAMNOPTASE"/>
</dbReference>
<dbReference type="SUPFAM" id="SSF53474">
    <property type="entry name" value="alpha/beta-Hydrolases"/>
    <property type="match status" value="1"/>
</dbReference>
<dbReference type="RefSeq" id="XP_017996289.1">
    <property type="nucleotide sequence ID" value="XM_018147702.1"/>
</dbReference>
<comment type="similarity">
    <text evidence="1">Belongs to the peptidase S33 family.</text>
</comment>
<dbReference type="InterPro" id="IPR000073">
    <property type="entry name" value="AB_hydrolase_1"/>
</dbReference>
<dbReference type="OrthoDB" id="190201at2759"/>
<dbReference type="GO" id="GO:0020037">
    <property type="term" value="F:heme binding"/>
    <property type="evidence" value="ECO:0007669"/>
    <property type="project" value="InterPro"/>
</dbReference>
<dbReference type="NCBIfam" id="TIGR01250">
    <property type="entry name" value="pro_imino_pep_2"/>
    <property type="match status" value="1"/>
</dbReference>
<dbReference type="SUPFAM" id="SSF48264">
    <property type="entry name" value="Cytochrome P450"/>
    <property type="match status" value="1"/>
</dbReference>
<dbReference type="VEuPathDB" id="FungiDB:AB675_7342"/>